<protein>
    <submittedName>
        <fullName evidence="1">Uncharacterized protein</fullName>
    </submittedName>
</protein>
<gene>
    <name evidence="1" type="ORF">N3K66_006555</name>
</gene>
<proteinExistence type="predicted"/>
<name>A0ACC0UXD9_9HYPO</name>
<keyword evidence="2" id="KW-1185">Reference proteome</keyword>
<evidence type="ECO:0000313" key="1">
    <source>
        <dbReference type="EMBL" id="KAI9898195.1"/>
    </source>
</evidence>
<organism evidence="1 2">
    <name type="scientific">Trichothecium roseum</name>
    <dbReference type="NCBI Taxonomy" id="47278"/>
    <lineage>
        <taxon>Eukaryota</taxon>
        <taxon>Fungi</taxon>
        <taxon>Dikarya</taxon>
        <taxon>Ascomycota</taxon>
        <taxon>Pezizomycotina</taxon>
        <taxon>Sordariomycetes</taxon>
        <taxon>Hypocreomycetidae</taxon>
        <taxon>Hypocreales</taxon>
        <taxon>Hypocreales incertae sedis</taxon>
        <taxon>Trichothecium</taxon>
    </lineage>
</organism>
<reference evidence="1" key="1">
    <citation type="submission" date="2022-10" db="EMBL/GenBank/DDBJ databases">
        <title>Complete Genome of Trichothecium roseum strain YXFP-22015, a Plant Pathogen Isolated from Citrus.</title>
        <authorList>
            <person name="Wang Y."/>
            <person name="Zhu L."/>
        </authorList>
    </citation>
    <scope>NUCLEOTIDE SEQUENCE</scope>
    <source>
        <strain evidence="1">YXFP-22015</strain>
    </source>
</reference>
<dbReference type="Proteomes" id="UP001163324">
    <property type="component" value="Chromosome 6"/>
</dbReference>
<evidence type="ECO:0000313" key="2">
    <source>
        <dbReference type="Proteomes" id="UP001163324"/>
    </source>
</evidence>
<sequence>MIPPIDDSVLQSNPDFAVLYKRLTTEVLAPDGSSKNDPADRKRNQVKDDLHKHRLRAAKHNLLTSALASATAPEKKAAPKAIPSSKGIAAAPPRTRAQHHQHHHQQQQEELSEDLLDLLVLLPPLLDPEQNSSLDDESVRLLLSSPPLSDLEHLLPELGELAGASLHSSALGLARIANPSTNPSYLHRSIPSLPASVSSLQAAHTEAAQALAGARAETLASLLPLLATYAQALTTLIRSLESKHTVLARSSLLHAQTTSLDAQQADLSLQSALHGLQKEVYSAKSIAALQTYSAHLRDARSRLEERIRGLEMELSDYGVGVDGGQNKERTMREIARVYGEMHRKIDDTNGDLQRLQRG</sequence>
<accession>A0ACC0UXD9</accession>
<comment type="caution">
    <text evidence="1">The sequence shown here is derived from an EMBL/GenBank/DDBJ whole genome shotgun (WGS) entry which is preliminary data.</text>
</comment>
<dbReference type="EMBL" id="CM047945">
    <property type="protein sequence ID" value="KAI9898195.1"/>
    <property type="molecule type" value="Genomic_DNA"/>
</dbReference>